<evidence type="ECO:0000313" key="18">
    <source>
        <dbReference type="EMBL" id="GAD96367.1"/>
    </source>
</evidence>
<dbReference type="GO" id="GO:0046872">
    <property type="term" value="F:metal ion binding"/>
    <property type="evidence" value="ECO:0007669"/>
    <property type="project" value="UniProtKB-UniRule"/>
</dbReference>
<evidence type="ECO:0000256" key="12">
    <source>
        <dbReference type="ARBA" id="ARBA00023157"/>
    </source>
</evidence>
<dbReference type="GO" id="GO:0005886">
    <property type="term" value="C:plasma membrane"/>
    <property type="evidence" value="ECO:0007669"/>
    <property type="project" value="UniProtKB-SubCell"/>
</dbReference>
<comment type="caution">
    <text evidence="18">The sequence shown here is derived from an EMBL/GenBank/DDBJ whole genome shotgun (WGS) entry which is preliminary data.</text>
</comment>
<evidence type="ECO:0000256" key="11">
    <source>
        <dbReference type="ARBA" id="ARBA00023136"/>
    </source>
</evidence>
<evidence type="ECO:0000256" key="15">
    <source>
        <dbReference type="PROSITE-ProRule" id="PRU01356"/>
    </source>
</evidence>
<comment type="caution">
    <text evidence="15">Lacks conserved residue(s) required for the propagation of feature annotation.</text>
</comment>
<dbReference type="OrthoDB" id="3065412at2759"/>
<evidence type="ECO:0000256" key="4">
    <source>
        <dbReference type="ARBA" id="ARBA00022475"/>
    </source>
</evidence>
<dbReference type="PANTHER" id="PTHR37928">
    <property type="entry name" value="CFEM DOMAIN PROTEIN (AFU_ORTHOLOGUE AFUA_6G14090)"/>
    <property type="match status" value="1"/>
</dbReference>
<evidence type="ECO:0000256" key="10">
    <source>
        <dbReference type="ARBA" id="ARBA00023004"/>
    </source>
</evidence>
<feature type="disulfide bond" evidence="15">
    <location>
        <begin position="52"/>
        <end position="85"/>
    </location>
</feature>
<evidence type="ECO:0000256" key="3">
    <source>
        <dbReference type="ARBA" id="ARBA00010031"/>
    </source>
</evidence>
<evidence type="ECO:0000256" key="5">
    <source>
        <dbReference type="ARBA" id="ARBA00022525"/>
    </source>
</evidence>
<comment type="similarity">
    <text evidence="3">Belongs to the RBT5 family.</text>
</comment>
<protein>
    <submittedName>
        <fullName evidence="18">CFEM domain protein, putative</fullName>
    </submittedName>
</protein>
<name>V5G692_BYSSN</name>
<keyword evidence="19" id="KW-1185">Reference proteome</keyword>
<keyword evidence="10 15" id="KW-0408">Iron</keyword>
<dbReference type="GO" id="GO:0005576">
    <property type="term" value="C:extracellular region"/>
    <property type="evidence" value="ECO:0007669"/>
    <property type="project" value="UniProtKB-SubCell"/>
</dbReference>
<evidence type="ECO:0000256" key="14">
    <source>
        <dbReference type="ARBA" id="ARBA00023288"/>
    </source>
</evidence>
<organism evidence="18 19">
    <name type="scientific">Byssochlamys spectabilis (strain No. 5 / NBRC 109023)</name>
    <name type="common">Paecilomyces variotii</name>
    <dbReference type="NCBI Taxonomy" id="1356009"/>
    <lineage>
        <taxon>Eukaryota</taxon>
        <taxon>Fungi</taxon>
        <taxon>Dikarya</taxon>
        <taxon>Ascomycota</taxon>
        <taxon>Pezizomycotina</taxon>
        <taxon>Eurotiomycetes</taxon>
        <taxon>Eurotiomycetidae</taxon>
        <taxon>Eurotiales</taxon>
        <taxon>Thermoascaceae</taxon>
        <taxon>Paecilomyces</taxon>
    </lineage>
</organism>
<reference evidence="19" key="1">
    <citation type="journal article" date="2014" name="Genome Announc.">
        <title>Draft genome sequence of the formaldehyde-resistant fungus Byssochlamys spectabilis No. 5 (anamorph Paecilomyces variotii No. 5) (NBRC109023).</title>
        <authorList>
            <person name="Oka T."/>
            <person name="Ekino K."/>
            <person name="Fukuda K."/>
            <person name="Nomura Y."/>
        </authorList>
    </citation>
    <scope>NUCLEOTIDE SEQUENCE [LARGE SCALE GENOMIC DNA]</scope>
    <source>
        <strain evidence="19">No. 5 / NBRC 109023</strain>
    </source>
</reference>
<keyword evidence="5" id="KW-0964">Secreted</keyword>
<keyword evidence="9 16" id="KW-0732">Signal</keyword>
<dbReference type="SMART" id="SM00747">
    <property type="entry name" value="CFEM"/>
    <property type="match status" value="1"/>
</dbReference>
<evidence type="ECO:0000256" key="13">
    <source>
        <dbReference type="ARBA" id="ARBA00023180"/>
    </source>
</evidence>
<accession>V5G692</accession>
<dbReference type="AlphaFoldDB" id="V5G692"/>
<keyword evidence="7" id="KW-0336">GPI-anchor</keyword>
<dbReference type="InterPro" id="IPR051735">
    <property type="entry name" value="CFEM_domain"/>
</dbReference>
<dbReference type="PANTHER" id="PTHR37928:SF2">
    <property type="entry name" value="GPI ANCHORED CFEM DOMAIN PROTEIN (AFU_ORTHOLOGUE AFUA_6G10580)"/>
    <property type="match status" value="1"/>
</dbReference>
<dbReference type="Pfam" id="PF05730">
    <property type="entry name" value="CFEM"/>
    <property type="match status" value="1"/>
</dbReference>
<dbReference type="InterPro" id="IPR008427">
    <property type="entry name" value="Extracellular_membr_CFEM_dom"/>
</dbReference>
<sequence>MKFSAIIVAFSALLGTAAAQSQDLSALPDCAKNCALGSIPKSCSLIDVKCICTTGSFIDSISCCIKNACSPKDQDATLKFAKQICGSAGVTDLPNSVTCSSSASGTATSAASTGASSTAGAAAATSTSGSGSGSGSATTPVPGSVPTGAAILSTQNHNAGFVAVVGALAAGIGMTFAR</sequence>
<gene>
    <name evidence="18" type="ORF">PVAR5_5020</name>
</gene>
<evidence type="ECO:0000313" key="19">
    <source>
        <dbReference type="Proteomes" id="UP000018001"/>
    </source>
</evidence>
<dbReference type="InParanoid" id="V5G692"/>
<dbReference type="PROSITE" id="PS52012">
    <property type="entry name" value="CFEM"/>
    <property type="match status" value="1"/>
</dbReference>
<keyword evidence="4" id="KW-1003">Cell membrane</keyword>
<evidence type="ECO:0000256" key="1">
    <source>
        <dbReference type="ARBA" id="ARBA00004609"/>
    </source>
</evidence>
<feature type="chain" id="PRO_5004733153" evidence="16">
    <location>
        <begin position="20"/>
        <end position="178"/>
    </location>
</feature>
<keyword evidence="8 15" id="KW-0479">Metal-binding</keyword>
<dbReference type="EMBL" id="BAUL01000162">
    <property type="protein sequence ID" value="GAD96367.1"/>
    <property type="molecule type" value="Genomic_DNA"/>
</dbReference>
<keyword evidence="6 15" id="KW-0349">Heme</keyword>
<dbReference type="GO" id="GO:0098552">
    <property type="term" value="C:side of membrane"/>
    <property type="evidence" value="ECO:0007669"/>
    <property type="project" value="UniProtKB-KW"/>
</dbReference>
<keyword evidence="11" id="KW-0472">Membrane</keyword>
<dbReference type="HOGENOM" id="CLU_063084_1_3_1"/>
<dbReference type="eggNOG" id="ENOG502SD7M">
    <property type="taxonomic scope" value="Eukaryota"/>
</dbReference>
<comment type="subcellular location">
    <subcellularLocation>
        <location evidence="1">Cell membrane</location>
        <topology evidence="1">Lipid-anchor</topology>
        <topology evidence="1">GPI-anchor</topology>
    </subcellularLocation>
    <subcellularLocation>
        <location evidence="2">Secreted</location>
    </subcellularLocation>
</comment>
<feature type="domain" description="CFEM" evidence="17">
    <location>
        <begin position="1"/>
        <end position="113"/>
    </location>
</feature>
<evidence type="ECO:0000256" key="2">
    <source>
        <dbReference type="ARBA" id="ARBA00004613"/>
    </source>
</evidence>
<evidence type="ECO:0000259" key="17">
    <source>
        <dbReference type="PROSITE" id="PS52012"/>
    </source>
</evidence>
<evidence type="ECO:0000256" key="16">
    <source>
        <dbReference type="SAM" id="SignalP"/>
    </source>
</evidence>
<proteinExistence type="inferred from homology"/>
<dbReference type="Proteomes" id="UP000018001">
    <property type="component" value="Unassembled WGS sequence"/>
</dbReference>
<evidence type="ECO:0000256" key="6">
    <source>
        <dbReference type="ARBA" id="ARBA00022617"/>
    </source>
</evidence>
<feature type="disulfide bond" evidence="15">
    <location>
        <begin position="43"/>
        <end position="50"/>
    </location>
</feature>
<evidence type="ECO:0000256" key="8">
    <source>
        <dbReference type="ARBA" id="ARBA00022723"/>
    </source>
</evidence>
<keyword evidence="12 15" id="KW-1015">Disulfide bond</keyword>
<keyword evidence="14" id="KW-0449">Lipoprotein</keyword>
<keyword evidence="13" id="KW-0325">Glycoprotein</keyword>
<evidence type="ECO:0000256" key="7">
    <source>
        <dbReference type="ARBA" id="ARBA00022622"/>
    </source>
</evidence>
<feature type="binding site" description="axial binding residue" evidence="15">
    <location>
        <position position="47"/>
    </location>
    <ligand>
        <name>heme</name>
        <dbReference type="ChEBI" id="CHEBI:30413"/>
    </ligand>
    <ligandPart>
        <name>Fe</name>
        <dbReference type="ChEBI" id="CHEBI:18248"/>
    </ligandPart>
</feature>
<feature type="signal peptide" evidence="16">
    <location>
        <begin position="1"/>
        <end position="19"/>
    </location>
</feature>
<evidence type="ECO:0000256" key="9">
    <source>
        <dbReference type="ARBA" id="ARBA00022729"/>
    </source>
</evidence>